<keyword evidence="1" id="KW-0472">Membrane</keyword>
<feature type="transmembrane region" description="Helical" evidence="1">
    <location>
        <begin position="126"/>
        <end position="145"/>
    </location>
</feature>
<feature type="transmembrane region" description="Helical" evidence="1">
    <location>
        <begin position="88"/>
        <end position="105"/>
    </location>
</feature>
<evidence type="ECO:0008006" key="4">
    <source>
        <dbReference type="Google" id="ProtNLM"/>
    </source>
</evidence>
<organism evidence="2 3">
    <name type="scientific">Paludifilum halophilum</name>
    <dbReference type="NCBI Taxonomy" id="1642702"/>
    <lineage>
        <taxon>Bacteria</taxon>
        <taxon>Bacillati</taxon>
        <taxon>Bacillota</taxon>
        <taxon>Bacilli</taxon>
        <taxon>Bacillales</taxon>
        <taxon>Thermoactinomycetaceae</taxon>
        <taxon>Paludifilum</taxon>
    </lineage>
</organism>
<name>A0A235B5F1_9BACL</name>
<evidence type="ECO:0000313" key="2">
    <source>
        <dbReference type="EMBL" id="OYD07536.1"/>
    </source>
</evidence>
<dbReference type="Gene3D" id="1.20.120.1760">
    <property type="match status" value="1"/>
</dbReference>
<proteinExistence type="predicted"/>
<gene>
    <name evidence="2" type="ORF">CHM34_11620</name>
</gene>
<dbReference type="GO" id="GO:0016780">
    <property type="term" value="F:phosphotransferase activity, for other substituted phosphate groups"/>
    <property type="evidence" value="ECO:0007669"/>
    <property type="project" value="InterPro"/>
</dbReference>
<dbReference type="EMBL" id="NOWF01000006">
    <property type="protein sequence ID" value="OYD07536.1"/>
    <property type="molecule type" value="Genomic_DNA"/>
</dbReference>
<accession>A0A235B5F1</accession>
<dbReference type="GO" id="GO:0016020">
    <property type="term" value="C:membrane"/>
    <property type="evidence" value="ECO:0007669"/>
    <property type="project" value="InterPro"/>
</dbReference>
<comment type="caution">
    <text evidence="2">The sequence shown here is derived from an EMBL/GenBank/DDBJ whole genome shotgun (WGS) entry which is preliminary data.</text>
</comment>
<dbReference type="InterPro" id="IPR000462">
    <property type="entry name" value="CDP-OH_P_trans"/>
</dbReference>
<dbReference type="AlphaFoldDB" id="A0A235B5F1"/>
<evidence type="ECO:0000313" key="3">
    <source>
        <dbReference type="Proteomes" id="UP000215459"/>
    </source>
</evidence>
<dbReference type="Pfam" id="PF01066">
    <property type="entry name" value="CDP-OH_P_transf"/>
    <property type="match status" value="1"/>
</dbReference>
<sequence length="257" mass="28660">MNGSMNSDTIKKLPTLPVDSRRILEYRAVCQKPRRFEEIWSWYVLRRVSIYVTLILSRTPITPNGVSWFSLLFFILTGWLMLTGEPWGFLLAVVAYNLGYLCDCLDGELARLKKVTSEKGVFLDTLIRALSIPVFISFVLTLMMQTSGGPLSLFAASGIYAVGLVATLALLVPLSFNFIRLKSDENDPVSDMRTSSVKMEWIAFLTGMPGFFALLPVCVGIGAWMGVPAVPFLIIVFLASLTLKTLLRLYLTISKLK</sequence>
<feature type="transmembrane region" description="Helical" evidence="1">
    <location>
        <begin position="151"/>
        <end position="172"/>
    </location>
</feature>
<evidence type="ECO:0000256" key="1">
    <source>
        <dbReference type="SAM" id="Phobius"/>
    </source>
</evidence>
<protein>
    <recommendedName>
        <fullName evidence="4">CDP-alcohol phosphatidyltransferase</fullName>
    </recommendedName>
</protein>
<keyword evidence="1" id="KW-0812">Transmembrane</keyword>
<reference evidence="2" key="1">
    <citation type="submission" date="2017-07" db="EMBL/GenBank/DDBJ databases">
        <title>The genome sequence of Paludifilum halophilum highlights mechanisms for microbial adaptation to high salt environemnts.</title>
        <authorList>
            <person name="Belbahri L."/>
        </authorList>
    </citation>
    <scope>NUCLEOTIDE SEQUENCE [LARGE SCALE GENOMIC DNA]</scope>
    <source>
        <strain evidence="2">DSM 102817</strain>
    </source>
</reference>
<feature type="transmembrane region" description="Helical" evidence="1">
    <location>
        <begin position="201"/>
        <end position="224"/>
    </location>
</feature>
<dbReference type="Proteomes" id="UP000215459">
    <property type="component" value="Unassembled WGS sequence"/>
</dbReference>
<dbReference type="GO" id="GO:0008654">
    <property type="term" value="P:phospholipid biosynthetic process"/>
    <property type="evidence" value="ECO:0007669"/>
    <property type="project" value="InterPro"/>
</dbReference>
<keyword evidence="1" id="KW-1133">Transmembrane helix</keyword>
<feature type="transmembrane region" description="Helical" evidence="1">
    <location>
        <begin position="230"/>
        <end position="251"/>
    </location>
</feature>
<keyword evidence="3" id="KW-1185">Reference proteome</keyword>
<dbReference type="OrthoDB" id="269185at2"/>
<dbReference type="InterPro" id="IPR043130">
    <property type="entry name" value="CDP-OH_PTrfase_TM_dom"/>
</dbReference>